<sequence length="90" mass="10274">MQVAMNSKLIMDFSLCLWFESMANTRAVAWAVAWSCRSEIIFISSHGMADTSTFTLCVTLNIIFLCFKRMTNPRAATRCCRSKIIFVFCN</sequence>
<proteinExistence type="predicted"/>
<keyword evidence="2" id="KW-1185">Reference proteome</keyword>
<comment type="caution">
    <text evidence="1">The sequence shown here is derived from an EMBL/GenBank/DDBJ whole genome shotgun (WGS) entry which is preliminary data.</text>
</comment>
<name>A0AAV6J3C1_9ERIC</name>
<evidence type="ECO:0008006" key="3">
    <source>
        <dbReference type="Google" id="ProtNLM"/>
    </source>
</evidence>
<protein>
    <recommendedName>
        <fullName evidence="3">Secreted protein</fullName>
    </recommendedName>
</protein>
<accession>A0AAV6J3C1</accession>
<dbReference type="Proteomes" id="UP000823749">
    <property type="component" value="Chromosome 8"/>
</dbReference>
<gene>
    <name evidence="1" type="ORF">RHGRI_023423</name>
</gene>
<organism evidence="1 2">
    <name type="scientific">Rhododendron griersonianum</name>
    <dbReference type="NCBI Taxonomy" id="479676"/>
    <lineage>
        <taxon>Eukaryota</taxon>
        <taxon>Viridiplantae</taxon>
        <taxon>Streptophyta</taxon>
        <taxon>Embryophyta</taxon>
        <taxon>Tracheophyta</taxon>
        <taxon>Spermatophyta</taxon>
        <taxon>Magnoliopsida</taxon>
        <taxon>eudicotyledons</taxon>
        <taxon>Gunneridae</taxon>
        <taxon>Pentapetalae</taxon>
        <taxon>asterids</taxon>
        <taxon>Ericales</taxon>
        <taxon>Ericaceae</taxon>
        <taxon>Ericoideae</taxon>
        <taxon>Rhodoreae</taxon>
        <taxon>Rhododendron</taxon>
    </lineage>
</organism>
<dbReference type="AlphaFoldDB" id="A0AAV6J3C1"/>
<evidence type="ECO:0000313" key="2">
    <source>
        <dbReference type="Proteomes" id="UP000823749"/>
    </source>
</evidence>
<evidence type="ECO:0000313" key="1">
    <source>
        <dbReference type="EMBL" id="KAG5535656.1"/>
    </source>
</evidence>
<dbReference type="EMBL" id="JACTNZ010000008">
    <property type="protein sequence ID" value="KAG5535656.1"/>
    <property type="molecule type" value="Genomic_DNA"/>
</dbReference>
<reference evidence="1" key="1">
    <citation type="submission" date="2020-08" db="EMBL/GenBank/DDBJ databases">
        <title>Plant Genome Project.</title>
        <authorList>
            <person name="Zhang R.-G."/>
        </authorList>
    </citation>
    <scope>NUCLEOTIDE SEQUENCE</scope>
    <source>
        <strain evidence="1">WSP0</strain>
        <tissue evidence="1">Leaf</tissue>
    </source>
</reference>